<dbReference type="Gene3D" id="1.10.510.10">
    <property type="entry name" value="Transferase(Phosphotransferase) domain 1"/>
    <property type="match status" value="1"/>
</dbReference>
<protein>
    <submittedName>
        <fullName evidence="5">Protein kinase domain-containing protein</fullName>
    </submittedName>
</protein>
<dbReference type="PANTHER" id="PTHR24418">
    <property type="entry name" value="TYROSINE-PROTEIN KINASE"/>
    <property type="match status" value="1"/>
</dbReference>
<proteinExistence type="predicted"/>
<dbReference type="GO" id="GO:0004672">
    <property type="term" value="F:protein kinase activity"/>
    <property type="evidence" value="ECO:0007669"/>
    <property type="project" value="InterPro"/>
</dbReference>
<keyword evidence="4" id="KW-1185">Reference proteome</keyword>
<dbReference type="InterPro" id="IPR001245">
    <property type="entry name" value="Ser-Thr/Tyr_kinase_cat_dom"/>
</dbReference>
<evidence type="ECO:0000256" key="1">
    <source>
        <dbReference type="ARBA" id="ARBA00022741"/>
    </source>
</evidence>
<dbReference type="GO" id="GO:0005524">
    <property type="term" value="F:ATP binding"/>
    <property type="evidence" value="ECO:0007669"/>
    <property type="project" value="UniProtKB-KW"/>
</dbReference>
<evidence type="ECO:0000313" key="4">
    <source>
        <dbReference type="Proteomes" id="UP000095280"/>
    </source>
</evidence>
<dbReference type="InterPro" id="IPR011009">
    <property type="entry name" value="Kinase-like_dom_sf"/>
</dbReference>
<keyword evidence="2" id="KW-0067">ATP-binding</keyword>
<accession>A0A1I8JQ21</accession>
<organism evidence="4 5">
    <name type="scientific">Macrostomum lignano</name>
    <dbReference type="NCBI Taxonomy" id="282301"/>
    <lineage>
        <taxon>Eukaryota</taxon>
        <taxon>Metazoa</taxon>
        <taxon>Spiralia</taxon>
        <taxon>Lophotrochozoa</taxon>
        <taxon>Platyhelminthes</taxon>
        <taxon>Rhabditophora</taxon>
        <taxon>Macrostomorpha</taxon>
        <taxon>Macrostomida</taxon>
        <taxon>Macrostomidae</taxon>
        <taxon>Macrostomum</taxon>
    </lineage>
</organism>
<dbReference type="Pfam" id="PF07714">
    <property type="entry name" value="PK_Tyr_Ser-Thr"/>
    <property type="match status" value="1"/>
</dbReference>
<reference evidence="5" key="1">
    <citation type="submission" date="2016-11" db="UniProtKB">
        <authorList>
            <consortium name="WormBaseParasite"/>
        </authorList>
    </citation>
    <scope>IDENTIFICATION</scope>
</reference>
<dbReference type="InterPro" id="IPR050198">
    <property type="entry name" value="Non-receptor_tyrosine_kinases"/>
</dbReference>
<evidence type="ECO:0000259" key="3">
    <source>
        <dbReference type="PROSITE" id="PS50011"/>
    </source>
</evidence>
<dbReference type="PROSITE" id="PS50011">
    <property type="entry name" value="PROTEIN_KINASE_DOM"/>
    <property type="match status" value="1"/>
</dbReference>
<dbReference type="WBParaSite" id="snap_masked-unitig_31256-processed-gene-0.0-mRNA-1">
    <property type="protein sequence ID" value="snap_masked-unitig_31256-processed-gene-0.0-mRNA-1"/>
    <property type="gene ID" value="snap_masked-unitig_31256-processed-gene-0.0"/>
</dbReference>
<feature type="domain" description="Protein kinase" evidence="3">
    <location>
        <begin position="1"/>
        <end position="205"/>
    </location>
</feature>
<dbReference type="InterPro" id="IPR000719">
    <property type="entry name" value="Prot_kinase_dom"/>
</dbReference>
<name>A0A1I8JQ21_9PLAT</name>
<dbReference type="Proteomes" id="UP000095280">
    <property type="component" value="Unplaced"/>
</dbReference>
<dbReference type="SUPFAM" id="SSF56112">
    <property type="entry name" value="Protein kinase-like (PK-like)"/>
    <property type="match status" value="1"/>
</dbReference>
<keyword evidence="1" id="KW-0547">Nucleotide-binding</keyword>
<dbReference type="AlphaFoldDB" id="A0A1I8JQ21"/>
<evidence type="ECO:0000256" key="2">
    <source>
        <dbReference type="ARBA" id="ARBA00022840"/>
    </source>
</evidence>
<sequence length="205" mass="23188">ISTKRMSLDRKNTDLSFLQIRELNGLQQNTGSKRRSGNFLMPGLPIGDVLLRPCELADEHSVCTLSVRSKSNDESRILVQHHVFWKANFGNSVVQVLVIFPEESGDDKQQTVVQEAEVMRALNHSKIVQLLVGMAKLVTYEAMLHMLQQIAEGMVYLEEKRLVHFDLRAYNIFECSFSGCGLFSDFQAGGTLAPVRHYLGRKKCM</sequence>
<evidence type="ECO:0000313" key="5">
    <source>
        <dbReference type="WBParaSite" id="snap_masked-unitig_31256-processed-gene-0.0-mRNA-1"/>
    </source>
</evidence>